<evidence type="ECO:0000256" key="1">
    <source>
        <dbReference type="ARBA" id="ARBA00004141"/>
    </source>
</evidence>
<feature type="transmembrane region" description="Helical" evidence="5">
    <location>
        <begin position="214"/>
        <end position="236"/>
    </location>
</feature>
<reference evidence="6 7" key="1">
    <citation type="submission" date="2018-08" db="EMBL/GenBank/DDBJ databases">
        <title>Paraburkholderia sp. DHOM06 isolated from forest soil.</title>
        <authorList>
            <person name="Gao Z.-H."/>
            <person name="Qiu L.-H."/>
        </authorList>
    </citation>
    <scope>NUCLEOTIDE SEQUENCE [LARGE SCALE GENOMIC DNA]</scope>
    <source>
        <strain evidence="6 7">DHOM06</strain>
    </source>
</reference>
<dbReference type="CDD" id="cd06180">
    <property type="entry name" value="MFS_YjiJ"/>
    <property type="match status" value="1"/>
</dbReference>
<comment type="caution">
    <text evidence="6">The sequence shown here is derived from an EMBL/GenBank/DDBJ whole genome shotgun (WGS) entry which is preliminary data.</text>
</comment>
<feature type="transmembrane region" description="Helical" evidence="5">
    <location>
        <begin position="365"/>
        <end position="383"/>
    </location>
</feature>
<dbReference type="GO" id="GO:0005886">
    <property type="term" value="C:plasma membrane"/>
    <property type="evidence" value="ECO:0007669"/>
    <property type="project" value="TreeGrafter"/>
</dbReference>
<name>A0A3D8JUS7_9BURK</name>
<evidence type="ECO:0000313" key="7">
    <source>
        <dbReference type="Proteomes" id="UP000256838"/>
    </source>
</evidence>
<keyword evidence="7" id="KW-1185">Reference proteome</keyword>
<feature type="transmembrane region" description="Helical" evidence="5">
    <location>
        <begin position="140"/>
        <end position="160"/>
    </location>
</feature>
<dbReference type="PANTHER" id="PTHR23537">
    <property type="match status" value="1"/>
</dbReference>
<dbReference type="GO" id="GO:0022857">
    <property type="term" value="F:transmembrane transporter activity"/>
    <property type="evidence" value="ECO:0007669"/>
    <property type="project" value="InterPro"/>
</dbReference>
<evidence type="ECO:0000313" key="6">
    <source>
        <dbReference type="EMBL" id="RDU96839.1"/>
    </source>
</evidence>
<evidence type="ECO:0000256" key="2">
    <source>
        <dbReference type="ARBA" id="ARBA00022692"/>
    </source>
</evidence>
<dbReference type="Pfam" id="PF06779">
    <property type="entry name" value="MFS_4"/>
    <property type="match status" value="1"/>
</dbReference>
<feature type="transmembrane region" description="Helical" evidence="5">
    <location>
        <begin position="332"/>
        <end position="353"/>
    </location>
</feature>
<dbReference type="InterPro" id="IPR036259">
    <property type="entry name" value="MFS_trans_sf"/>
</dbReference>
<feature type="transmembrane region" description="Helical" evidence="5">
    <location>
        <begin position="301"/>
        <end position="320"/>
    </location>
</feature>
<dbReference type="Gene3D" id="1.20.1250.20">
    <property type="entry name" value="MFS general substrate transporter like domains"/>
    <property type="match status" value="2"/>
</dbReference>
<gene>
    <name evidence="6" type="ORF">DWV00_21490</name>
</gene>
<dbReference type="PANTHER" id="PTHR23537:SF1">
    <property type="entry name" value="SUGAR TRANSPORTER"/>
    <property type="match status" value="1"/>
</dbReference>
<dbReference type="SUPFAM" id="SSF103473">
    <property type="entry name" value="MFS general substrate transporter"/>
    <property type="match status" value="1"/>
</dbReference>
<evidence type="ECO:0000256" key="5">
    <source>
        <dbReference type="SAM" id="Phobius"/>
    </source>
</evidence>
<proteinExistence type="predicted"/>
<sequence length="387" mass="39828">MDSTFVRVRRAPILESLAGALILAVGMGFGRFSFTGMYPIMVKEAVMTVSVGSLAASANYAGYLLGALAMSWVGERHSARLSKIAIAGTVVCLAALAFHPSVSMLVATRFVAGVMSAVSLVAASVWLLHVMGHHHGAPILYAGVGAGIAISAEFVVFGQAGGLGSSTLWLLLAAASAALCALAWPKIAPPSAPYEAPAHHAQHARRPGSTIAPWLLVAMYGLAGFGYIVTATYLPLLIKTALPQVNAVQVWAAFGLAAVPSCFAWHALHERLGSRAAIVANLVLQAIGVVLPALAHTPLAFFGSAVLVGGTFVGTVTIIMPAAKHVAHAVRFNLMATLTAAYGLGQIVGPLLSDRLVAHTHSFDQPLVAAGIALVAAVSLCAVRRSA</sequence>
<dbReference type="AlphaFoldDB" id="A0A3D8JUS7"/>
<dbReference type="EMBL" id="QRGA01000012">
    <property type="protein sequence ID" value="RDU96839.1"/>
    <property type="molecule type" value="Genomic_DNA"/>
</dbReference>
<dbReference type="Proteomes" id="UP000256838">
    <property type="component" value="Unassembled WGS sequence"/>
</dbReference>
<feature type="transmembrane region" description="Helical" evidence="5">
    <location>
        <begin position="248"/>
        <end position="268"/>
    </location>
</feature>
<dbReference type="PRINTS" id="PR01035">
    <property type="entry name" value="TCRTETA"/>
</dbReference>
<dbReference type="OrthoDB" id="9797953at2"/>
<dbReference type="InterPro" id="IPR010645">
    <property type="entry name" value="MFS_4"/>
</dbReference>
<feature type="transmembrane region" description="Helical" evidence="5">
    <location>
        <begin position="81"/>
        <end position="98"/>
    </location>
</feature>
<evidence type="ECO:0000256" key="3">
    <source>
        <dbReference type="ARBA" id="ARBA00022989"/>
    </source>
</evidence>
<protein>
    <submittedName>
        <fullName evidence="6">YbfB/YjiJ family MFS transporter</fullName>
    </submittedName>
</protein>
<dbReference type="RefSeq" id="WP_115535629.1">
    <property type="nucleotide sequence ID" value="NZ_QRGA01000012.1"/>
</dbReference>
<feature type="transmembrane region" description="Helical" evidence="5">
    <location>
        <begin position="46"/>
        <end position="69"/>
    </location>
</feature>
<organism evidence="6 7">
    <name type="scientific">Trinickia dinghuensis</name>
    <dbReference type="NCBI Taxonomy" id="2291023"/>
    <lineage>
        <taxon>Bacteria</taxon>
        <taxon>Pseudomonadati</taxon>
        <taxon>Pseudomonadota</taxon>
        <taxon>Betaproteobacteria</taxon>
        <taxon>Burkholderiales</taxon>
        <taxon>Burkholderiaceae</taxon>
        <taxon>Trinickia</taxon>
    </lineage>
</organism>
<feature type="transmembrane region" description="Helical" evidence="5">
    <location>
        <begin position="166"/>
        <end position="184"/>
    </location>
</feature>
<feature type="transmembrane region" description="Helical" evidence="5">
    <location>
        <begin position="275"/>
        <end position="295"/>
    </location>
</feature>
<comment type="subcellular location">
    <subcellularLocation>
        <location evidence="1">Membrane</location>
        <topology evidence="1">Multi-pass membrane protein</topology>
    </subcellularLocation>
</comment>
<keyword evidence="3 5" id="KW-1133">Transmembrane helix</keyword>
<keyword evidence="4 5" id="KW-0472">Membrane</keyword>
<keyword evidence="2 5" id="KW-0812">Transmembrane</keyword>
<evidence type="ECO:0000256" key="4">
    <source>
        <dbReference type="ARBA" id="ARBA00023136"/>
    </source>
</evidence>
<feature type="transmembrane region" description="Helical" evidence="5">
    <location>
        <begin position="110"/>
        <end position="128"/>
    </location>
</feature>
<dbReference type="InterPro" id="IPR001958">
    <property type="entry name" value="Tet-R_TetA/multi-R_MdtG-like"/>
</dbReference>
<feature type="transmembrane region" description="Helical" evidence="5">
    <location>
        <begin position="12"/>
        <end position="34"/>
    </location>
</feature>
<accession>A0A3D8JUS7</accession>